<protein>
    <submittedName>
        <fullName evidence="1">Uncharacterized protein</fullName>
    </submittedName>
</protein>
<accession>A0A919HZ74</accession>
<evidence type="ECO:0000313" key="1">
    <source>
        <dbReference type="EMBL" id="GHK56870.1"/>
    </source>
</evidence>
<name>A0A919HZ74_KLEPN</name>
<sequence length="71" mass="7137">MLASVGINAFCASVSGNFLSAAPSDSVRRAAAFPVGAAANTTARAVFDLDQRRQKLRHGGGLPGPGTAGDH</sequence>
<gene>
    <name evidence="1" type="ORF">KPZU09_66060</name>
</gene>
<organism evidence="1 2">
    <name type="scientific">Klebsiella pneumoniae</name>
    <dbReference type="NCBI Taxonomy" id="573"/>
    <lineage>
        <taxon>Bacteria</taxon>
        <taxon>Pseudomonadati</taxon>
        <taxon>Pseudomonadota</taxon>
        <taxon>Gammaproteobacteria</taxon>
        <taxon>Enterobacterales</taxon>
        <taxon>Enterobacteriaceae</taxon>
        <taxon>Klebsiella/Raoultella group</taxon>
        <taxon>Klebsiella</taxon>
        <taxon>Klebsiella pneumoniae complex</taxon>
    </lineage>
</organism>
<dbReference type="EMBL" id="BNFF01000001">
    <property type="protein sequence ID" value="GHK56870.1"/>
    <property type="molecule type" value="Genomic_DNA"/>
</dbReference>
<dbReference type="AlphaFoldDB" id="A0A919HZ74"/>
<proteinExistence type="predicted"/>
<evidence type="ECO:0000313" key="2">
    <source>
        <dbReference type="Proteomes" id="UP000655094"/>
    </source>
</evidence>
<reference evidence="1" key="1">
    <citation type="submission" date="2020-10" db="EMBL/GenBank/DDBJ databases">
        <title>Genome Sequence of ESBL Producing Zambian Clinical Strains.</title>
        <authorList>
            <person name="Shawa M."/>
            <person name="Furuta Y."/>
            <person name="Simbotwe M."/>
            <person name="Mulenga E."/>
            <person name="Mubanga M."/>
            <person name="Mulenga G."/>
            <person name="Kaile C."/>
            <person name="Zorigt T."/>
            <person name="Hang'ombe B."/>
            <person name="Higashi H."/>
        </authorList>
    </citation>
    <scope>NUCLEOTIDE SEQUENCE</scope>
    <source>
        <strain evidence="1">Zam_UTH_09</strain>
    </source>
</reference>
<dbReference type="Proteomes" id="UP000655094">
    <property type="component" value="Unassembled WGS sequence"/>
</dbReference>
<comment type="caution">
    <text evidence="1">The sequence shown here is derived from an EMBL/GenBank/DDBJ whole genome shotgun (WGS) entry which is preliminary data.</text>
</comment>